<proteinExistence type="predicted"/>
<gene>
    <name evidence="1" type="ORF">B296_00039296</name>
</gene>
<reference evidence="1 2" key="1">
    <citation type="journal article" date="2014" name="Agronomy (Basel)">
        <title>A Draft Genome Sequence for Ensete ventricosum, the Drought-Tolerant Tree Against Hunger.</title>
        <authorList>
            <person name="Harrison J."/>
            <person name="Moore K.A."/>
            <person name="Paszkiewicz K."/>
            <person name="Jones T."/>
            <person name="Grant M."/>
            <person name="Ambacheew D."/>
            <person name="Muzemil S."/>
            <person name="Studholme D.J."/>
        </authorList>
    </citation>
    <scope>NUCLEOTIDE SEQUENCE [LARGE SCALE GENOMIC DNA]</scope>
</reference>
<dbReference type="EMBL" id="AMZH03009543">
    <property type="protein sequence ID" value="RRT56625.1"/>
    <property type="molecule type" value="Genomic_DNA"/>
</dbReference>
<dbReference type="AlphaFoldDB" id="A0A426YY26"/>
<dbReference type="Proteomes" id="UP000287651">
    <property type="component" value="Unassembled WGS sequence"/>
</dbReference>
<name>A0A426YY26_ENSVE</name>
<comment type="caution">
    <text evidence="1">The sequence shown here is derived from an EMBL/GenBank/DDBJ whole genome shotgun (WGS) entry which is preliminary data.</text>
</comment>
<protein>
    <submittedName>
        <fullName evidence="1">Uncharacterized protein</fullName>
    </submittedName>
</protein>
<sequence>MRHEKWDPRDQESVRKRVNGELRGIRIPKCWCCHHIVRPCSNSFVVSFGRGRLQLSDEVHEVVIGGAGHRGGGQERPKEFHLGCEKHGIICAKCIELSEHGIFAPLEVPPRL</sequence>
<accession>A0A426YY26</accession>
<evidence type="ECO:0000313" key="2">
    <source>
        <dbReference type="Proteomes" id="UP000287651"/>
    </source>
</evidence>
<evidence type="ECO:0000313" key="1">
    <source>
        <dbReference type="EMBL" id="RRT56625.1"/>
    </source>
</evidence>
<organism evidence="1 2">
    <name type="scientific">Ensete ventricosum</name>
    <name type="common">Abyssinian banana</name>
    <name type="synonym">Musa ensete</name>
    <dbReference type="NCBI Taxonomy" id="4639"/>
    <lineage>
        <taxon>Eukaryota</taxon>
        <taxon>Viridiplantae</taxon>
        <taxon>Streptophyta</taxon>
        <taxon>Embryophyta</taxon>
        <taxon>Tracheophyta</taxon>
        <taxon>Spermatophyta</taxon>
        <taxon>Magnoliopsida</taxon>
        <taxon>Liliopsida</taxon>
        <taxon>Zingiberales</taxon>
        <taxon>Musaceae</taxon>
        <taxon>Ensete</taxon>
    </lineage>
</organism>